<dbReference type="STRING" id="287099.SAMN05660413_01843"/>
<dbReference type="Pfam" id="PF06580">
    <property type="entry name" value="His_kinase"/>
    <property type="match status" value="1"/>
</dbReference>
<evidence type="ECO:0000256" key="1">
    <source>
        <dbReference type="SAM" id="Coils"/>
    </source>
</evidence>
<keyword evidence="4" id="KW-0808">Transferase</keyword>
<evidence type="ECO:0000313" key="4">
    <source>
        <dbReference type="EMBL" id="SFN61145.1"/>
    </source>
</evidence>
<accession>A0A1I5AFD4</accession>
<dbReference type="GO" id="GO:0000155">
    <property type="term" value="F:phosphorelay sensor kinase activity"/>
    <property type="evidence" value="ECO:0007669"/>
    <property type="project" value="InterPro"/>
</dbReference>
<feature type="domain" description="Signal transduction histidine kinase internal region" evidence="3">
    <location>
        <begin position="180"/>
        <end position="257"/>
    </location>
</feature>
<dbReference type="PANTHER" id="PTHR34220">
    <property type="entry name" value="SENSOR HISTIDINE KINASE YPDA"/>
    <property type="match status" value="1"/>
</dbReference>
<dbReference type="PANTHER" id="PTHR34220:SF7">
    <property type="entry name" value="SENSOR HISTIDINE KINASE YPDA"/>
    <property type="match status" value="1"/>
</dbReference>
<keyword evidence="2" id="KW-0472">Membrane</keyword>
<dbReference type="EMBL" id="FOVL01000010">
    <property type="protein sequence ID" value="SFN61145.1"/>
    <property type="molecule type" value="Genomic_DNA"/>
</dbReference>
<dbReference type="InterPro" id="IPR010559">
    <property type="entry name" value="Sig_transdc_His_kin_internal"/>
</dbReference>
<keyword evidence="2" id="KW-1133">Transmembrane helix</keyword>
<dbReference type="OrthoDB" id="9809908at2"/>
<gene>
    <name evidence="4" type="ORF">SAMN05660413_01843</name>
</gene>
<evidence type="ECO:0000313" key="5">
    <source>
        <dbReference type="Proteomes" id="UP000199153"/>
    </source>
</evidence>
<feature type="transmembrane region" description="Helical" evidence="2">
    <location>
        <begin position="20"/>
        <end position="39"/>
    </location>
</feature>
<keyword evidence="5" id="KW-1185">Reference proteome</keyword>
<keyword evidence="4" id="KW-0418">Kinase</keyword>
<name>A0A1I5AFD4_9FLAO</name>
<dbReference type="AlphaFoldDB" id="A0A1I5AFD4"/>
<feature type="transmembrane region" description="Helical" evidence="2">
    <location>
        <begin position="90"/>
        <end position="114"/>
    </location>
</feature>
<dbReference type="RefSeq" id="WP_093408665.1">
    <property type="nucleotide sequence ID" value="NZ_FOVL01000010.1"/>
</dbReference>
<dbReference type="InterPro" id="IPR050640">
    <property type="entry name" value="Bact_2-comp_sensor_kinase"/>
</dbReference>
<organism evidence="4 5">
    <name type="scientific">Salegentibacter flavus</name>
    <dbReference type="NCBI Taxonomy" id="287099"/>
    <lineage>
        <taxon>Bacteria</taxon>
        <taxon>Pseudomonadati</taxon>
        <taxon>Bacteroidota</taxon>
        <taxon>Flavobacteriia</taxon>
        <taxon>Flavobacteriales</taxon>
        <taxon>Flavobacteriaceae</taxon>
        <taxon>Salegentibacter</taxon>
    </lineage>
</organism>
<protein>
    <submittedName>
        <fullName evidence="4">Histidine kinase</fullName>
    </submittedName>
</protein>
<keyword evidence="1" id="KW-0175">Coiled coil</keyword>
<feature type="transmembrane region" description="Helical" evidence="2">
    <location>
        <begin position="51"/>
        <end position="69"/>
    </location>
</feature>
<evidence type="ECO:0000256" key="2">
    <source>
        <dbReference type="SAM" id="Phobius"/>
    </source>
</evidence>
<reference evidence="4 5" key="1">
    <citation type="submission" date="2016-10" db="EMBL/GenBank/DDBJ databases">
        <authorList>
            <person name="de Groot N.N."/>
        </authorList>
    </citation>
    <scope>NUCLEOTIDE SEQUENCE [LARGE SCALE GENOMIC DNA]</scope>
    <source>
        <strain evidence="4 5">DSM 17794</strain>
    </source>
</reference>
<proteinExistence type="predicted"/>
<dbReference type="GO" id="GO:0016020">
    <property type="term" value="C:membrane"/>
    <property type="evidence" value="ECO:0007669"/>
    <property type="project" value="InterPro"/>
</dbReference>
<feature type="coiled-coil region" evidence="1">
    <location>
        <begin position="155"/>
        <end position="187"/>
    </location>
</feature>
<sequence length="367" mass="43324">MRLKLAEKIKPRYRVWLHRILVAGLITVAIQLIFLYVKYGSIFVELHYTSGIEFTFTFLYFLSLFSIYPRISRFLHSPVFNRLESVYINILEGITVAMSTFLLITIMKILPIWILLLYLNARYEDLNASFDIDALRRDVIAHAVLGLFIYYFVERERIRKQIQAEALRYAQLQKEEFKGQLENLKNQVNPQFLFNNLEALDSLIEKDPEEAVKFVNRLSYVYRSFLDREQELGTLAKEMELVEAYIYLLKTRFGDRIQFNMKIPPEYLSLQIPLGCLQVLIENAVLYNEISREKPLHINISIHREKLIVSNNLYEIRREKTSGAGLKDLIERYEYFTTETIEVEETGKELIVKLPLLKVEEYNGSFE</sequence>
<keyword evidence="2" id="KW-0812">Transmembrane</keyword>
<feature type="transmembrane region" description="Helical" evidence="2">
    <location>
        <begin position="134"/>
        <end position="153"/>
    </location>
</feature>
<dbReference type="Proteomes" id="UP000199153">
    <property type="component" value="Unassembled WGS sequence"/>
</dbReference>
<evidence type="ECO:0000259" key="3">
    <source>
        <dbReference type="Pfam" id="PF06580"/>
    </source>
</evidence>